<dbReference type="InterPro" id="IPR036237">
    <property type="entry name" value="Xyl_isomerase-like_sf"/>
</dbReference>
<keyword evidence="3" id="KW-0119">Carbohydrate metabolism</keyword>
<reference evidence="4 5" key="1">
    <citation type="submission" date="2022-03" db="EMBL/GenBank/DDBJ databases">
        <authorList>
            <person name="Nunn A."/>
            <person name="Chopra R."/>
            <person name="Nunn A."/>
            <person name="Contreras Garrido A."/>
        </authorList>
    </citation>
    <scope>NUCLEOTIDE SEQUENCE [LARGE SCALE GENOMIC DNA]</scope>
</reference>
<dbReference type="PANTHER" id="PTHR48306">
    <property type="entry name" value="XYLOSE ISOMERASE"/>
    <property type="match status" value="1"/>
</dbReference>
<dbReference type="Gene3D" id="3.20.20.150">
    <property type="entry name" value="Divalent-metal-dependent TIM barrel enzymes"/>
    <property type="match status" value="1"/>
</dbReference>
<evidence type="ECO:0000256" key="3">
    <source>
        <dbReference type="ARBA" id="ARBA00023277"/>
    </source>
</evidence>
<dbReference type="GO" id="GO:0005975">
    <property type="term" value="P:carbohydrate metabolic process"/>
    <property type="evidence" value="ECO:0007669"/>
    <property type="project" value="InterPro"/>
</dbReference>
<dbReference type="GO" id="GO:0046872">
    <property type="term" value="F:metal ion binding"/>
    <property type="evidence" value="ECO:0007669"/>
    <property type="project" value="UniProtKB-KW"/>
</dbReference>
<dbReference type="PANTHER" id="PTHR48306:SF1">
    <property type="entry name" value="XYLOSE ISOMERASE"/>
    <property type="match status" value="1"/>
</dbReference>
<gene>
    <name evidence="4" type="ORF">TAV2_LOCUS11975</name>
</gene>
<evidence type="ECO:0000313" key="5">
    <source>
        <dbReference type="Proteomes" id="UP000836841"/>
    </source>
</evidence>
<comment type="caution">
    <text evidence="4">The sequence shown here is derived from an EMBL/GenBank/DDBJ whole genome shotgun (WGS) entry which is preliminary data.</text>
</comment>
<dbReference type="SUPFAM" id="SSF51658">
    <property type="entry name" value="Xylose isomerase-like"/>
    <property type="match status" value="1"/>
</dbReference>
<dbReference type="Proteomes" id="UP000836841">
    <property type="component" value="Unassembled WGS sequence"/>
</dbReference>
<dbReference type="PROSITE" id="PS51415">
    <property type="entry name" value="XYLOSE_ISOMERASE"/>
    <property type="match status" value="1"/>
</dbReference>
<name>A0AAU9S460_THLAR</name>
<evidence type="ECO:0000256" key="1">
    <source>
        <dbReference type="ARBA" id="ARBA00022723"/>
    </source>
</evidence>
<dbReference type="GO" id="GO:0009045">
    <property type="term" value="F:xylose isomerase activity"/>
    <property type="evidence" value="ECO:0007669"/>
    <property type="project" value="InterPro"/>
</dbReference>
<keyword evidence="1" id="KW-0479">Metal-binding</keyword>
<dbReference type="InterPro" id="IPR001998">
    <property type="entry name" value="Xylose_isomerase"/>
</dbReference>
<proteinExistence type="predicted"/>
<keyword evidence="2" id="KW-0413">Isomerase</keyword>
<organism evidence="4 5">
    <name type="scientific">Thlaspi arvense</name>
    <name type="common">Field penny-cress</name>
    <dbReference type="NCBI Taxonomy" id="13288"/>
    <lineage>
        <taxon>Eukaryota</taxon>
        <taxon>Viridiplantae</taxon>
        <taxon>Streptophyta</taxon>
        <taxon>Embryophyta</taxon>
        <taxon>Tracheophyta</taxon>
        <taxon>Spermatophyta</taxon>
        <taxon>Magnoliopsida</taxon>
        <taxon>eudicotyledons</taxon>
        <taxon>Gunneridae</taxon>
        <taxon>Pentapetalae</taxon>
        <taxon>rosids</taxon>
        <taxon>malvids</taxon>
        <taxon>Brassicales</taxon>
        <taxon>Brassicaceae</taxon>
        <taxon>Thlaspideae</taxon>
        <taxon>Thlaspi</taxon>
    </lineage>
</organism>
<dbReference type="EMBL" id="CAJVSB020000547">
    <property type="protein sequence ID" value="CAH2056760.1"/>
    <property type="molecule type" value="Genomic_DNA"/>
</dbReference>
<feature type="non-terminal residue" evidence="4">
    <location>
        <position position="1"/>
    </location>
</feature>
<accession>A0AAU9S460</accession>
<evidence type="ECO:0000256" key="2">
    <source>
        <dbReference type="ARBA" id="ARBA00023235"/>
    </source>
</evidence>
<evidence type="ECO:0008006" key="6">
    <source>
        <dbReference type="Google" id="ProtNLM"/>
    </source>
</evidence>
<protein>
    <recommendedName>
        <fullName evidence="6">Xylose isomerase</fullName>
    </recommendedName>
</protein>
<dbReference type="AlphaFoldDB" id="A0AAU9S460"/>
<keyword evidence="5" id="KW-1185">Reference proteome</keyword>
<evidence type="ECO:0000313" key="4">
    <source>
        <dbReference type="EMBL" id="CAH2056760.1"/>
    </source>
</evidence>
<sequence length="66" mass="7432">SELSVYVYAAAQVKKAMEVMHYLGGENYVFWGGQEGYQTLLNADMERELDHVEKVSTLFSLLSATI</sequence>